<evidence type="ECO:0000256" key="2">
    <source>
        <dbReference type="ARBA" id="ARBA00010065"/>
    </source>
</evidence>
<evidence type="ECO:0000256" key="3">
    <source>
        <dbReference type="ARBA" id="ARBA00022475"/>
    </source>
</evidence>
<dbReference type="Gene3D" id="3.60.110.10">
    <property type="entry name" value="Carbon-nitrogen hydrolase"/>
    <property type="match status" value="1"/>
</dbReference>
<dbReference type="CDD" id="cd07571">
    <property type="entry name" value="ALP_N-acyl_transferase"/>
    <property type="match status" value="1"/>
</dbReference>
<gene>
    <name evidence="9 11" type="primary">lnt</name>
    <name evidence="11" type="ORF">DHf2319_04150</name>
</gene>
<feature type="transmembrane region" description="Helical" evidence="9">
    <location>
        <begin position="54"/>
        <end position="75"/>
    </location>
</feature>
<evidence type="ECO:0000256" key="9">
    <source>
        <dbReference type="HAMAP-Rule" id="MF_01148"/>
    </source>
</evidence>
<dbReference type="Proteomes" id="UP000831607">
    <property type="component" value="Chromosome"/>
</dbReference>
<dbReference type="Pfam" id="PF00795">
    <property type="entry name" value="CN_hydrolase"/>
    <property type="match status" value="1"/>
</dbReference>
<evidence type="ECO:0000256" key="6">
    <source>
        <dbReference type="ARBA" id="ARBA00022989"/>
    </source>
</evidence>
<keyword evidence="7 9" id="KW-0472">Membrane</keyword>
<organism evidence="11 12">
    <name type="scientific">Orrella daihaiensis</name>
    <dbReference type="NCBI Taxonomy" id="2782176"/>
    <lineage>
        <taxon>Bacteria</taxon>
        <taxon>Pseudomonadati</taxon>
        <taxon>Pseudomonadota</taxon>
        <taxon>Betaproteobacteria</taxon>
        <taxon>Burkholderiales</taxon>
        <taxon>Alcaligenaceae</taxon>
        <taxon>Orrella</taxon>
    </lineage>
</organism>
<sequence>MQARTNLFWPALFGGVYALTFAPGPLPAWSLAWTQIVMLAVLAHWAFSQPPRRAAITGMIFGAVQFLTGLYWLTISMHVYGQLALPLAWLALLLFSAYLALYPAFAGWVCAWLLKDSNQTKPSSLIWLATVWASAWTAAELLRGFIFTGFPWLSTAYGQTDSWLAGWAVIVGAPGTTWVIAWIAGAVAATLRAEATQNDSSFTPKRGIALAVAILLVFIGASLQQTSFTKPTGEPLTVRLIQGNVDQGVKFDAMRFEQTHQHHIELARHQSAPAADTPAPELIMLPETVIPRLSHQVPARHWQDWIAIADSNGSTLMLGAPLYGPESDRYTNSVIAIDANSAPANLSQGLADARYDKQHLVPFGEFVPTGFRWFIDLMRIPLGDFTAGNEQQTPFSVRSQRIAPNICYEDIFGQELLPAVRQGATILANFSNLGWFGDSSALRQHWQMARFRSMETRRPTLRATNTGMTGAIDPAGRTIAVLPTMAAGYVDVQVQGHEGLTPYARWGNYPAWVLAWGILVVALVRRRRSSARPD</sequence>
<comment type="pathway">
    <text evidence="9">Protein modification; lipoprotein biosynthesis (N-acyl transfer).</text>
</comment>
<evidence type="ECO:0000256" key="1">
    <source>
        <dbReference type="ARBA" id="ARBA00004651"/>
    </source>
</evidence>
<dbReference type="PANTHER" id="PTHR38686">
    <property type="entry name" value="APOLIPOPROTEIN N-ACYLTRANSFERASE"/>
    <property type="match status" value="1"/>
</dbReference>
<dbReference type="RefSeq" id="WP_243479563.1">
    <property type="nucleotide sequence ID" value="NZ_CP063982.1"/>
</dbReference>
<dbReference type="EMBL" id="CP063982">
    <property type="protein sequence ID" value="UOD51101.1"/>
    <property type="molecule type" value="Genomic_DNA"/>
</dbReference>
<proteinExistence type="inferred from homology"/>
<keyword evidence="12" id="KW-1185">Reference proteome</keyword>
<dbReference type="InterPro" id="IPR045378">
    <property type="entry name" value="LNT_N"/>
</dbReference>
<keyword evidence="6 9" id="KW-1133">Transmembrane helix</keyword>
<dbReference type="InterPro" id="IPR003010">
    <property type="entry name" value="C-N_Hydrolase"/>
</dbReference>
<feature type="transmembrane region" description="Helical" evidence="9">
    <location>
        <begin position="207"/>
        <end position="223"/>
    </location>
</feature>
<dbReference type="NCBIfam" id="TIGR00546">
    <property type="entry name" value="lnt"/>
    <property type="match status" value="1"/>
</dbReference>
<comment type="subcellular location">
    <subcellularLocation>
        <location evidence="1 9">Cell membrane</location>
        <topology evidence="1 9">Multi-pass membrane protein</topology>
    </subcellularLocation>
</comment>
<feature type="transmembrane region" description="Helical" evidence="9">
    <location>
        <begin position="164"/>
        <end position="187"/>
    </location>
</feature>
<dbReference type="EC" id="2.3.1.269" evidence="9"/>
<evidence type="ECO:0000259" key="10">
    <source>
        <dbReference type="PROSITE" id="PS50263"/>
    </source>
</evidence>
<feature type="transmembrane region" description="Helical" evidence="9">
    <location>
        <begin position="126"/>
        <end position="152"/>
    </location>
</feature>
<feature type="domain" description="CN hydrolase" evidence="10">
    <location>
        <begin position="241"/>
        <end position="496"/>
    </location>
</feature>
<keyword evidence="5 9" id="KW-0812">Transmembrane</keyword>
<dbReference type="SUPFAM" id="SSF56317">
    <property type="entry name" value="Carbon-nitrogen hydrolase"/>
    <property type="match status" value="1"/>
</dbReference>
<dbReference type="PANTHER" id="PTHR38686:SF1">
    <property type="entry name" value="APOLIPOPROTEIN N-ACYLTRANSFERASE"/>
    <property type="match status" value="1"/>
</dbReference>
<keyword evidence="3 9" id="KW-1003">Cell membrane</keyword>
<dbReference type="InterPro" id="IPR036526">
    <property type="entry name" value="C-N_Hydrolase_sf"/>
</dbReference>
<evidence type="ECO:0000256" key="5">
    <source>
        <dbReference type="ARBA" id="ARBA00022692"/>
    </source>
</evidence>
<comment type="function">
    <text evidence="9">Catalyzes the phospholipid dependent N-acylation of the N-terminal cysteine of apolipoprotein, the last step in lipoprotein maturation.</text>
</comment>
<dbReference type="HAMAP" id="MF_01148">
    <property type="entry name" value="Lnt"/>
    <property type="match status" value="1"/>
</dbReference>
<accession>A0ABY4AN96</accession>
<evidence type="ECO:0000313" key="12">
    <source>
        <dbReference type="Proteomes" id="UP000831607"/>
    </source>
</evidence>
<comment type="catalytic activity">
    <reaction evidence="9">
        <text>N-terminal S-1,2-diacyl-sn-glyceryl-L-cysteinyl-[lipoprotein] + a glycerophospholipid = N-acyl-S-1,2-diacyl-sn-glyceryl-L-cysteinyl-[lipoprotein] + a 2-acyl-sn-glycero-3-phospholipid + H(+)</text>
        <dbReference type="Rhea" id="RHEA:48228"/>
        <dbReference type="Rhea" id="RHEA-COMP:14681"/>
        <dbReference type="Rhea" id="RHEA-COMP:14684"/>
        <dbReference type="ChEBI" id="CHEBI:15378"/>
        <dbReference type="ChEBI" id="CHEBI:136912"/>
        <dbReference type="ChEBI" id="CHEBI:140656"/>
        <dbReference type="ChEBI" id="CHEBI:140657"/>
        <dbReference type="ChEBI" id="CHEBI:140660"/>
        <dbReference type="EC" id="2.3.1.269"/>
    </reaction>
</comment>
<reference evidence="11 12" key="1">
    <citation type="submission" date="2020-11" db="EMBL/GenBank/DDBJ databases">
        <title>Algicoccus daihaiensis sp.nov., isolated from Daihai Lake in Inner Mongolia.</title>
        <authorList>
            <person name="Kai J."/>
        </authorList>
    </citation>
    <scope>NUCLEOTIDE SEQUENCE [LARGE SCALE GENOMIC DNA]</scope>
    <source>
        <strain evidence="12">f23</strain>
    </source>
</reference>
<protein>
    <recommendedName>
        <fullName evidence="9">Apolipoprotein N-acyltransferase</fullName>
        <shortName evidence="9">ALP N-acyltransferase</shortName>
        <ecNumber evidence="9">2.3.1.269</ecNumber>
    </recommendedName>
</protein>
<comment type="similarity">
    <text evidence="2 9">Belongs to the CN hydrolase family. Apolipoprotein N-acyltransferase subfamily.</text>
</comment>
<evidence type="ECO:0000256" key="7">
    <source>
        <dbReference type="ARBA" id="ARBA00023136"/>
    </source>
</evidence>
<feature type="transmembrane region" description="Helical" evidence="9">
    <location>
        <begin position="87"/>
        <end position="114"/>
    </location>
</feature>
<dbReference type="Pfam" id="PF20154">
    <property type="entry name" value="LNT_N"/>
    <property type="match status" value="1"/>
</dbReference>
<dbReference type="InterPro" id="IPR004563">
    <property type="entry name" value="Apolipo_AcylTrfase"/>
</dbReference>
<keyword evidence="4 9" id="KW-0808">Transferase</keyword>
<keyword evidence="8 9" id="KW-0012">Acyltransferase</keyword>
<evidence type="ECO:0000256" key="8">
    <source>
        <dbReference type="ARBA" id="ARBA00023315"/>
    </source>
</evidence>
<evidence type="ECO:0000313" key="11">
    <source>
        <dbReference type="EMBL" id="UOD51101.1"/>
    </source>
</evidence>
<feature type="transmembrane region" description="Helical" evidence="9">
    <location>
        <begin position="28"/>
        <end position="47"/>
    </location>
</feature>
<dbReference type="PROSITE" id="PS50263">
    <property type="entry name" value="CN_HYDROLASE"/>
    <property type="match status" value="1"/>
</dbReference>
<evidence type="ECO:0000256" key="4">
    <source>
        <dbReference type="ARBA" id="ARBA00022679"/>
    </source>
</evidence>
<name>A0ABY4AN96_9BURK</name>